<accession>F2NMC1</accession>
<feature type="domain" description="MPN" evidence="6">
    <location>
        <begin position="1"/>
        <end position="126"/>
    </location>
</feature>
<dbReference type="Pfam" id="PF14464">
    <property type="entry name" value="Prok-JAB"/>
    <property type="match status" value="1"/>
</dbReference>
<dbReference type="InterPro" id="IPR037518">
    <property type="entry name" value="MPN"/>
</dbReference>
<evidence type="ECO:0000313" key="7">
    <source>
        <dbReference type="EMBL" id="AEB11809.1"/>
    </source>
</evidence>
<dbReference type="PANTHER" id="PTHR34858:SF1">
    <property type="entry name" value="CYSO-CYSTEINE PEPTIDASE"/>
    <property type="match status" value="1"/>
</dbReference>
<dbReference type="GO" id="GO:0008235">
    <property type="term" value="F:metalloexopeptidase activity"/>
    <property type="evidence" value="ECO:0007669"/>
    <property type="project" value="TreeGrafter"/>
</dbReference>
<keyword evidence="1" id="KW-0645">Protease</keyword>
<evidence type="ECO:0000313" key="8">
    <source>
        <dbReference type="Proteomes" id="UP000007030"/>
    </source>
</evidence>
<dbReference type="eggNOG" id="COG1310">
    <property type="taxonomic scope" value="Bacteria"/>
</dbReference>
<keyword evidence="2" id="KW-0479">Metal-binding</keyword>
<dbReference type="PROSITE" id="PS50249">
    <property type="entry name" value="MPN"/>
    <property type="match status" value="1"/>
</dbReference>
<keyword evidence="4" id="KW-0862">Zinc</keyword>
<protein>
    <submittedName>
        <fullName evidence="7">Mov34/MPN/PAD-1 family protein</fullName>
    </submittedName>
</protein>
<evidence type="ECO:0000256" key="3">
    <source>
        <dbReference type="ARBA" id="ARBA00022801"/>
    </source>
</evidence>
<evidence type="ECO:0000256" key="4">
    <source>
        <dbReference type="ARBA" id="ARBA00022833"/>
    </source>
</evidence>
<dbReference type="CDD" id="cd08070">
    <property type="entry name" value="MPN_like"/>
    <property type="match status" value="1"/>
</dbReference>
<sequence length="126" mass="13785">MVSEAVLEAMWLQARLEAPRECVGLLVGRLGRAEAAWPLPNASPRPEVAYEAEPRALVAALRRMDAAGLELVGIYHSHPNGAAWPSPTDRARAYWRVPYVILGLAEGAVRAFMLPEEEEVTLLVDA</sequence>
<gene>
    <name evidence="7" type="ordered locus">Marky_1067</name>
</gene>
<evidence type="ECO:0000259" key="6">
    <source>
        <dbReference type="PROSITE" id="PS50249"/>
    </source>
</evidence>
<dbReference type="PANTHER" id="PTHR34858">
    <property type="entry name" value="CYSO-CYSTEINE PEPTIDASE"/>
    <property type="match status" value="1"/>
</dbReference>
<dbReference type="EMBL" id="CP002630">
    <property type="protein sequence ID" value="AEB11809.1"/>
    <property type="molecule type" value="Genomic_DNA"/>
</dbReference>
<name>F2NMC1_MARHT</name>
<dbReference type="GO" id="GO:0008270">
    <property type="term" value="F:zinc ion binding"/>
    <property type="evidence" value="ECO:0007669"/>
    <property type="project" value="TreeGrafter"/>
</dbReference>
<dbReference type="InterPro" id="IPR051929">
    <property type="entry name" value="VirAsm_ModProt"/>
</dbReference>
<dbReference type="InterPro" id="IPR028090">
    <property type="entry name" value="JAB_dom_prok"/>
</dbReference>
<reference evidence="7 8" key="1">
    <citation type="journal article" date="2012" name="Stand. Genomic Sci.">
        <title>Complete genome sequence of the aerobic, heterotroph Marinithermus hydrothermalis type strain (T1(T)) from a deep-sea hydrothermal vent chimney.</title>
        <authorList>
            <person name="Copeland A."/>
            <person name="Gu W."/>
            <person name="Yasawong M."/>
            <person name="Lapidus A."/>
            <person name="Lucas S."/>
            <person name="Deshpande S."/>
            <person name="Pagani I."/>
            <person name="Tapia R."/>
            <person name="Cheng J.F."/>
            <person name="Goodwin L.A."/>
            <person name="Pitluck S."/>
            <person name="Liolios K."/>
            <person name="Ivanova N."/>
            <person name="Mavromatis K."/>
            <person name="Mikhailova N."/>
            <person name="Pati A."/>
            <person name="Chen A."/>
            <person name="Palaniappan K."/>
            <person name="Land M."/>
            <person name="Pan C."/>
            <person name="Brambilla E.M."/>
            <person name="Rohde M."/>
            <person name="Tindall B.J."/>
            <person name="Sikorski J."/>
            <person name="Goker M."/>
            <person name="Detter J.C."/>
            <person name="Bristow J."/>
            <person name="Eisen J.A."/>
            <person name="Markowitz V."/>
            <person name="Hugenholtz P."/>
            <person name="Kyrpides N.C."/>
            <person name="Klenk H.P."/>
            <person name="Woyke T."/>
        </authorList>
    </citation>
    <scope>NUCLEOTIDE SEQUENCE [LARGE SCALE GENOMIC DNA]</scope>
    <source>
        <strain evidence="8">DSM 14884 / JCM 11576 / T1</strain>
    </source>
</reference>
<evidence type="ECO:0000256" key="5">
    <source>
        <dbReference type="ARBA" id="ARBA00023049"/>
    </source>
</evidence>
<dbReference type="SMART" id="SM00232">
    <property type="entry name" value="JAB_MPN"/>
    <property type="match status" value="1"/>
</dbReference>
<dbReference type="Gene3D" id="3.40.140.10">
    <property type="entry name" value="Cytidine Deaminase, domain 2"/>
    <property type="match status" value="1"/>
</dbReference>
<proteinExistence type="predicted"/>
<evidence type="ECO:0000256" key="2">
    <source>
        <dbReference type="ARBA" id="ARBA00022723"/>
    </source>
</evidence>
<dbReference type="HOGENOM" id="CLU_116765_1_1_0"/>
<organism evidence="7 8">
    <name type="scientific">Marinithermus hydrothermalis (strain DSM 14884 / JCM 11576 / T1)</name>
    <dbReference type="NCBI Taxonomy" id="869210"/>
    <lineage>
        <taxon>Bacteria</taxon>
        <taxon>Thermotogati</taxon>
        <taxon>Deinococcota</taxon>
        <taxon>Deinococci</taxon>
        <taxon>Thermales</taxon>
        <taxon>Thermaceae</taxon>
        <taxon>Marinithermus</taxon>
    </lineage>
</organism>
<keyword evidence="3" id="KW-0378">Hydrolase</keyword>
<dbReference type="InterPro" id="IPR000555">
    <property type="entry name" value="JAMM/MPN+_dom"/>
</dbReference>
<keyword evidence="5" id="KW-0482">Metalloprotease</keyword>
<keyword evidence="8" id="KW-1185">Reference proteome</keyword>
<evidence type="ECO:0000256" key="1">
    <source>
        <dbReference type="ARBA" id="ARBA00022670"/>
    </source>
</evidence>
<dbReference type="SUPFAM" id="SSF102712">
    <property type="entry name" value="JAB1/MPN domain"/>
    <property type="match status" value="1"/>
</dbReference>
<dbReference type="AlphaFoldDB" id="F2NMC1"/>
<dbReference type="Proteomes" id="UP000007030">
    <property type="component" value="Chromosome"/>
</dbReference>
<dbReference type="KEGG" id="mhd:Marky_1067"/>
<dbReference type="STRING" id="869210.Marky_1067"/>
<dbReference type="GO" id="GO:0006508">
    <property type="term" value="P:proteolysis"/>
    <property type="evidence" value="ECO:0007669"/>
    <property type="project" value="UniProtKB-KW"/>
</dbReference>